<evidence type="ECO:0000256" key="4">
    <source>
        <dbReference type="ARBA" id="ARBA00023125"/>
    </source>
</evidence>
<evidence type="ECO:0000256" key="1">
    <source>
        <dbReference type="ARBA" id="ARBA00022723"/>
    </source>
</evidence>
<keyword evidence="6" id="KW-0539">Nucleus</keyword>
<sequence length="542" mass="60758">MSSSIIRPRYGGSKVRSGCVTCKARRVKCDEGRPTCQRCFKAKRTCEGYAPPPSASTSGGGLRKFIVYLASAPVDGLSLLPGITTRQQRSFNFFRLRTAAELAGPFGADLWSTILLRTAHDESCIFNAVVALGALHENFGYSRDAHETHSDYALTHYQKAIQRITTLRDTDLTLHTDILLMMCIVFSAFDSLRGQYKASLMHIASGIKILVEADKRLGGLKDGSLQKDIFLPIFVRMENQITDVGQTSAVVNTTRLIQPPILSIPRAFKSIDEAQITYDSSLSYIWNMLARTEKLPATPPLQPENHEYEGLAKWLDPLDPAHEKFDYFTCQTPPIHGTSMPERFSSWCAAFDASDFPPSHPAVQILQTNRAMLSLLFGADTTKGEMLWDSYLPQFQSLLDYVESSPLSGYRNSPGQKYAPPTFHYHLGLLTPLYFVCTRCRDPLTRRRALRLIENCNRKEGIWDTLVCTRLSKQVMEVEEGAAIEAMSRSSMCSKPGGWVVERAEQIPEDCRVSECIMKFGAEREGLVRYRRGGVWYVVDDG</sequence>
<evidence type="ECO:0000256" key="3">
    <source>
        <dbReference type="ARBA" id="ARBA00023015"/>
    </source>
</evidence>
<dbReference type="Pfam" id="PF00172">
    <property type="entry name" value="Zn_clus"/>
    <property type="match status" value="1"/>
</dbReference>
<proteinExistence type="predicted"/>
<dbReference type="InterPro" id="IPR036864">
    <property type="entry name" value="Zn2-C6_fun-type_DNA-bd_sf"/>
</dbReference>
<dbReference type="InterPro" id="IPR052360">
    <property type="entry name" value="Transcr_Regulatory_Proteins"/>
</dbReference>
<gene>
    <name evidence="8" type="ORF">EYC84_009953</name>
</gene>
<dbReference type="Proteomes" id="UP000322873">
    <property type="component" value="Unassembled WGS sequence"/>
</dbReference>
<dbReference type="EMBL" id="VICG01000011">
    <property type="protein sequence ID" value="KAA8566854.1"/>
    <property type="molecule type" value="Genomic_DNA"/>
</dbReference>
<keyword evidence="2" id="KW-0862">Zinc</keyword>
<dbReference type="GO" id="GO:0008270">
    <property type="term" value="F:zinc ion binding"/>
    <property type="evidence" value="ECO:0007669"/>
    <property type="project" value="InterPro"/>
</dbReference>
<dbReference type="Gene3D" id="4.10.240.10">
    <property type="entry name" value="Zn(2)-C6 fungal-type DNA-binding domain"/>
    <property type="match status" value="1"/>
</dbReference>
<dbReference type="PROSITE" id="PS50048">
    <property type="entry name" value="ZN2_CY6_FUNGAL_2"/>
    <property type="match status" value="1"/>
</dbReference>
<dbReference type="GO" id="GO:0000981">
    <property type="term" value="F:DNA-binding transcription factor activity, RNA polymerase II-specific"/>
    <property type="evidence" value="ECO:0007669"/>
    <property type="project" value="InterPro"/>
</dbReference>
<comment type="caution">
    <text evidence="8">The sequence shown here is derived from an EMBL/GenBank/DDBJ whole genome shotgun (WGS) entry which is preliminary data.</text>
</comment>
<dbReference type="PROSITE" id="PS00463">
    <property type="entry name" value="ZN2_CY6_FUNGAL_1"/>
    <property type="match status" value="1"/>
</dbReference>
<dbReference type="PANTHER" id="PTHR36206">
    <property type="entry name" value="ASPERCRYPTIN BIOSYNTHESIS CLUSTER-SPECIFIC TRANSCRIPTION REGULATOR ATNN-RELATED"/>
    <property type="match status" value="1"/>
</dbReference>
<dbReference type="SMART" id="SM00066">
    <property type="entry name" value="GAL4"/>
    <property type="match status" value="1"/>
</dbReference>
<keyword evidence="1" id="KW-0479">Metal-binding</keyword>
<keyword evidence="3" id="KW-0805">Transcription regulation</keyword>
<evidence type="ECO:0000313" key="8">
    <source>
        <dbReference type="EMBL" id="KAA8566854.1"/>
    </source>
</evidence>
<dbReference type="SUPFAM" id="SSF57701">
    <property type="entry name" value="Zn2/Cys6 DNA-binding domain"/>
    <property type="match status" value="1"/>
</dbReference>
<accession>A0A5M9JBX9</accession>
<keyword evidence="4" id="KW-0238">DNA-binding</keyword>
<dbReference type="AlphaFoldDB" id="A0A5M9JBX9"/>
<evidence type="ECO:0000313" key="9">
    <source>
        <dbReference type="Proteomes" id="UP000322873"/>
    </source>
</evidence>
<dbReference type="CDD" id="cd00067">
    <property type="entry name" value="GAL4"/>
    <property type="match status" value="1"/>
</dbReference>
<dbReference type="Pfam" id="PF11951">
    <property type="entry name" value="Fungal_trans_2"/>
    <property type="match status" value="1"/>
</dbReference>
<organism evidence="8 9">
    <name type="scientific">Monilinia fructicola</name>
    <name type="common">Brown rot fungus</name>
    <name type="synonym">Ciboria fructicola</name>
    <dbReference type="NCBI Taxonomy" id="38448"/>
    <lineage>
        <taxon>Eukaryota</taxon>
        <taxon>Fungi</taxon>
        <taxon>Dikarya</taxon>
        <taxon>Ascomycota</taxon>
        <taxon>Pezizomycotina</taxon>
        <taxon>Leotiomycetes</taxon>
        <taxon>Helotiales</taxon>
        <taxon>Sclerotiniaceae</taxon>
        <taxon>Monilinia</taxon>
    </lineage>
</organism>
<evidence type="ECO:0000259" key="7">
    <source>
        <dbReference type="PROSITE" id="PS50048"/>
    </source>
</evidence>
<dbReference type="OrthoDB" id="2593732at2759"/>
<evidence type="ECO:0000256" key="6">
    <source>
        <dbReference type="ARBA" id="ARBA00023242"/>
    </source>
</evidence>
<protein>
    <recommendedName>
        <fullName evidence="7">Zn(2)-C6 fungal-type domain-containing protein</fullName>
    </recommendedName>
</protein>
<evidence type="ECO:0000256" key="5">
    <source>
        <dbReference type="ARBA" id="ARBA00023163"/>
    </source>
</evidence>
<feature type="domain" description="Zn(2)-C6 fungal-type" evidence="7">
    <location>
        <begin position="18"/>
        <end position="46"/>
    </location>
</feature>
<reference evidence="8 9" key="1">
    <citation type="submission" date="2019-06" db="EMBL/GenBank/DDBJ databases">
        <title>Genome Sequence of the Brown Rot Fungal Pathogen Monilinia fructicola.</title>
        <authorList>
            <person name="De Miccolis Angelini R.M."/>
            <person name="Landi L."/>
            <person name="Abate D."/>
            <person name="Pollastro S."/>
            <person name="Romanazzi G."/>
            <person name="Faretra F."/>
        </authorList>
    </citation>
    <scope>NUCLEOTIDE SEQUENCE [LARGE SCALE GENOMIC DNA]</scope>
    <source>
        <strain evidence="8 9">Mfrc123</strain>
    </source>
</reference>
<dbReference type="PANTHER" id="PTHR36206:SF12">
    <property type="entry name" value="ASPERCRYPTIN BIOSYNTHESIS CLUSTER-SPECIFIC TRANSCRIPTION REGULATOR ATNN-RELATED"/>
    <property type="match status" value="1"/>
</dbReference>
<name>A0A5M9JBX9_MONFR</name>
<dbReference type="InterPro" id="IPR021858">
    <property type="entry name" value="Fun_TF"/>
</dbReference>
<evidence type="ECO:0000256" key="2">
    <source>
        <dbReference type="ARBA" id="ARBA00022833"/>
    </source>
</evidence>
<keyword evidence="5" id="KW-0804">Transcription</keyword>
<dbReference type="InterPro" id="IPR001138">
    <property type="entry name" value="Zn2Cys6_DnaBD"/>
</dbReference>
<dbReference type="VEuPathDB" id="FungiDB:MFRU_007g00150"/>
<keyword evidence="9" id="KW-1185">Reference proteome</keyword>
<dbReference type="GO" id="GO:0003677">
    <property type="term" value="F:DNA binding"/>
    <property type="evidence" value="ECO:0007669"/>
    <property type="project" value="UniProtKB-KW"/>
</dbReference>